<evidence type="ECO:0000313" key="3">
    <source>
        <dbReference type="EMBL" id="KAE8372476.1"/>
    </source>
</evidence>
<dbReference type="EMBL" id="ML736357">
    <property type="protein sequence ID" value="KAE8372476.1"/>
    <property type="molecule type" value="Genomic_DNA"/>
</dbReference>
<gene>
    <name evidence="3" type="ORF">BDV26DRAFT_297844</name>
</gene>
<feature type="compositionally biased region" description="Low complexity" evidence="1">
    <location>
        <begin position="76"/>
        <end position="88"/>
    </location>
</feature>
<dbReference type="AlphaFoldDB" id="A0A5N7AT34"/>
<dbReference type="OrthoDB" id="4510474at2759"/>
<feature type="compositionally biased region" description="Polar residues" evidence="1">
    <location>
        <begin position="59"/>
        <end position="73"/>
    </location>
</feature>
<keyword evidence="4" id="KW-1185">Reference proteome</keyword>
<feature type="compositionally biased region" description="Basic and acidic residues" evidence="1">
    <location>
        <begin position="89"/>
        <end position="98"/>
    </location>
</feature>
<evidence type="ECO:0008006" key="5">
    <source>
        <dbReference type="Google" id="ProtNLM"/>
    </source>
</evidence>
<organism evidence="3 4">
    <name type="scientific">Aspergillus bertholletiae</name>
    <dbReference type="NCBI Taxonomy" id="1226010"/>
    <lineage>
        <taxon>Eukaryota</taxon>
        <taxon>Fungi</taxon>
        <taxon>Dikarya</taxon>
        <taxon>Ascomycota</taxon>
        <taxon>Pezizomycotina</taxon>
        <taxon>Eurotiomycetes</taxon>
        <taxon>Eurotiomycetidae</taxon>
        <taxon>Eurotiales</taxon>
        <taxon>Aspergillaceae</taxon>
        <taxon>Aspergillus</taxon>
        <taxon>Aspergillus subgen. Circumdati</taxon>
    </lineage>
</organism>
<feature type="region of interest" description="Disordered" evidence="1">
    <location>
        <begin position="59"/>
        <end position="98"/>
    </location>
</feature>
<sequence>MRQTLAVLVVYLVALALGQGIPMAPSRPPSPSGEAVPGLPPDEIAYRLHRSCSHFTVTTVLDRPGQNTNQGRNTDTDSSLSSSSSSDESGVRRRTDDHPPAYLGGECFYQGARHKVRLNLNWCFGWNQEEVKFTPEVYGYGLEKGRCHSCRYVAGHGRFPGKLFCTCRTHPRMTVSNHSFGYETGKLSTGV</sequence>
<evidence type="ECO:0000256" key="1">
    <source>
        <dbReference type="SAM" id="MobiDB-lite"/>
    </source>
</evidence>
<protein>
    <recommendedName>
        <fullName evidence="5">Cyanovirin-N domain-containing protein</fullName>
    </recommendedName>
</protein>
<feature type="chain" id="PRO_5024810013" description="Cyanovirin-N domain-containing protein" evidence="2">
    <location>
        <begin position="21"/>
        <end position="191"/>
    </location>
</feature>
<evidence type="ECO:0000256" key="2">
    <source>
        <dbReference type="SAM" id="SignalP"/>
    </source>
</evidence>
<dbReference type="Proteomes" id="UP000326198">
    <property type="component" value="Unassembled WGS sequence"/>
</dbReference>
<feature type="signal peptide" evidence="2">
    <location>
        <begin position="1"/>
        <end position="20"/>
    </location>
</feature>
<proteinExistence type="predicted"/>
<name>A0A5N7AT34_9EURO</name>
<evidence type="ECO:0000313" key="4">
    <source>
        <dbReference type="Proteomes" id="UP000326198"/>
    </source>
</evidence>
<reference evidence="3 4" key="1">
    <citation type="submission" date="2019-04" db="EMBL/GenBank/DDBJ databases">
        <title>Friends and foes A comparative genomics studyof 23 Aspergillus species from section Flavi.</title>
        <authorList>
            <consortium name="DOE Joint Genome Institute"/>
            <person name="Kjaerbolling I."/>
            <person name="Vesth T."/>
            <person name="Frisvad J.C."/>
            <person name="Nybo J.L."/>
            <person name="Theobald S."/>
            <person name="Kildgaard S."/>
            <person name="Isbrandt T."/>
            <person name="Kuo A."/>
            <person name="Sato A."/>
            <person name="Lyhne E.K."/>
            <person name="Kogle M.E."/>
            <person name="Wiebenga A."/>
            <person name="Kun R.S."/>
            <person name="Lubbers R.J."/>
            <person name="Makela M.R."/>
            <person name="Barry K."/>
            <person name="Chovatia M."/>
            <person name="Clum A."/>
            <person name="Daum C."/>
            <person name="Haridas S."/>
            <person name="He G."/>
            <person name="LaButti K."/>
            <person name="Lipzen A."/>
            <person name="Mondo S."/>
            <person name="Riley R."/>
            <person name="Salamov A."/>
            <person name="Simmons B.A."/>
            <person name="Magnuson J.K."/>
            <person name="Henrissat B."/>
            <person name="Mortensen U.H."/>
            <person name="Larsen T.O."/>
            <person name="Devries R.P."/>
            <person name="Grigoriev I.V."/>
            <person name="Machida M."/>
            <person name="Baker S.E."/>
            <person name="Andersen M.R."/>
        </authorList>
    </citation>
    <scope>NUCLEOTIDE SEQUENCE [LARGE SCALE GENOMIC DNA]</scope>
    <source>
        <strain evidence="3 4">IBT 29228</strain>
    </source>
</reference>
<accession>A0A5N7AT34</accession>
<keyword evidence="2" id="KW-0732">Signal</keyword>